<feature type="compositionally biased region" description="Low complexity" evidence="1">
    <location>
        <begin position="79"/>
        <end position="95"/>
    </location>
</feature>
<reference evidence="3" key="1">
    <citation type="journal article" date="2014" name="Proc. Natl. Acad. Sci. U.S.A.">
        <title>Extensive sampling of basidiomycete genomes demonstrates inadequacy of the white-rot/brown-rot paradigm for wood decay fungi.</title>
        <authorList>
            <person name="Riley R."/>
            <person name="Salamov A.A."/>
            <person name="Brown D.W."/>
            <person name="Nagy L.G."/>
            <person name="Floudas D."/>
            <person name="Held B.W."/>
            <person name="Levasseur A."/>
            <person name="Lombard V."/>
            <person name="Morin E."/>
            <person name="Otillar R."/>
            <person name="Lindquist E.A."/>
            <person name="Sun H."/>
            <person name="LaButti K.M."/>
            <person name="Schmutz J."/>
            <person name="Jabbour D."/>
            <person name="Luo H."/>
            <person name="Baker S.E."/>
            <person name="Pisabarro A.G."/>
            <person name="Walton J.D."/>
            <person name="Blanchette R.A."/>
            <person name="Henrissat B."/>
            <person name="Martin F."/>
            <person name="Cullen D."/>
            <person name="Hibbett D.S."/>
            <person name="Grigoriev I.V."/>
        </authorList>
    </citation>
    <scope>NUCLEOTIDE SEQUENCE [LARGE SCALE GENOMIC DNA]</scope>
    <source>
        <strain evidence="3">FD-172 SS1</strain>
    </source>
</reference>
<feature type="compositionally biased region" description="Pro residues" evidence="1">
    <location>
        <begin position="68"/>
        <end position="77"/>
    </location>
</feature>
<feature type="compositionally biased region" description="Pro residues" evidence="1">
    <location>
        <begin position="154"/>
        <end position="180"/>
    </location>
</feature>
<proteinExistence type="predicted"/>
<evidence type="ECO:0000313" key="3">
    <source>
        <dbReference type="Proteomes" id="UP000027195"/>
    </source>
</evidence>
<dbReference type="HOGENOM" id="CLU_1194723_0_0_1"/>
<dbReference type="InParanoid" id="A0A067LQK4"/>
<sequence length="232" mass="24592">MPPLVPSFATPPLLALLRHLASRLPHCLPRAPPISTPPRVPSPPRVPRVSSRPLALCLLAFPRPPVPSYSPRPPRVPSRPRVSHASRPPSSLPSYRRPRVPSPPASSRPGLPLATPGPPRPLASCPPMSCPLASPAPSRVLRPPSLSTLTSSPVPLPSPHPHASPRPSPPLAFPAPPPLTPRRFWLPHAPRLTPASRILGLPLATAAPSRPPRGLAFSAPPRALSRPQPPCT</sequence>
<evidence type="ECO:0000313" key="2">
    <source>
        <dbReference type="EMBL" id="KDQ05493.1"/>
    </source>
</evidence>
<gene>
    <name evidence="2" type="ORF">BOTBODRAFT_193337</name>
</gene>
<accession>A0A067LQK4</accession>
<name>A0A067LQK4_BOTB1</name>
<organism evidence="2 3">
    <name type="scientific">Botryobasidium botryosum (strain FD-172 SS1)</name>
    <dbReference type="NCBI Taxonomy" id="930990"/>
    <lineage>
        <taxon>Eukaryota</taxon>
        <taxon>Fungi</taxon>
        <taxon>Dikarya</taxon>
        <taxon>Basidiomycota</taxon>
        <taxon>Agaricomycotina</taxon>
        <taxon>Agaricomycetes</taxon>
        <taxon>Cantharellales</taxon>
        <taxon>Botryobasidiaceae</taxon>
        <taxon>Botryobasidium</taxon>
    </lineage>
</organism>
<dbReference type="EMBL" id="KL198314">
    <property type="protein sequence ID" value="KDQ05493.1"/>
    <property type="molecule type" value="Genomic_DNA"/>
</dbReference>
<keyword evidence="3" id="KW-1185">Reference proteome</keyword>
<feature type="compositionally biased region" description="Low complexity" evidence="1">
    <location>
        <begin position="140"/>
        <end position="153"/>
    </location>
</feature>
<dbReference type="Proteomes" id="UP000027195">
    <property type="component" value="Unassembled WGS sequence"/>
</dbReference>
<evidence type="ECO:0000256" key="1">
    <source>
        <dbReference type="SAM" id="MobiDB-lite"/>
    </source>
</evidence>
<feature type="region of interest" description="Disordered" evidence="1">
    <location>
        <begin position="68"/>
        <end position="183"/>
    </location>
</feature>
<dbReference type="AlphaFoldDB" id="A0A067LQK4"/>
<protein>
    <submittedName>
        <fullName evidence="2">Uncharacterized protein</fullName>
    </submittedName>
</protein>
<feature type="region of interest" description="Disordered" evidence="1">
    <location>
        <begin position="203"/>
        <end position="232"/>
    </location>
</feature>